<feature type="non-terminal residue" evidence="1">
    <location>
        <position position="1"/>
    </location>
</feature>
<proteinExistence type="predicted"/>
<accession>A0A8X6QLD2</accession>
<keyword evidence="2" id="KW-1185">Reference proteome</keyword>
<dbReference type="AlphaFoldDB" id="A0A8X6QLD2"/>
<name>A0A8X6QLD2_NEPPI</name>
<protein>
    <submittedName>
        <fullName evidence="1">Uncharacterized protein</fullName>
    </submittedName>
</protein>
<evidence type="ECO:0000313" key="2">
    <source>
        <dbReference type="Proteomes" id="UP000887013"/>
    </source>
</evidence>
<comment type="caution">
    <text evidence="1">The sequence shown here is derived from an EMBL/GenBank/DDBJ whole genome shotgun (WGS) entry which is preliminary data.</text>
</comment>
<dbReference type="Proteomes" id="UP000887013">
    <property type="component" value="Unassembled WGS sequence"/>
</dbReference>
<dbReference type="EMBL" id="BMAW01083276">
    <property type="protein sequence ID" value="GFU32978.1"/>
    <property type="molecule type" value="Genomic_DNA"/>
</dbReference>
<sequence length="18" mass="1652">NGHGGQGNGFGGGMGYKG</sequence>
<organism evidence="1 2">
    <name type="scientific">Nephila pilipes</name>
    <name type="common">Giant wood spider</name>
    <name type="synonym">Nephila maculata</name>
    <dbReference type="NCBI Taxonomy" id="299642"/>
    <lineage>
        <taxon>Eukaryota</taxon>
        <taxon>Metazoa</taxon>
        <taxon>Ecdysozoa</taxon>
        <taxon>Arthropoda</taxon>
        <taxon>Chelicerata</taxon>
        <taxon>Arachnida</taxon>
        <taxon>Araneae</taxon>
        <taxon>Araneomorphae</taxon>
        <taxon>Entelegynae</taxon>
        <taxon>Araneoidea</taxon>
        <taxon>Nephilidae</taxon>
        <taxon>Nephila</taxon>
    </lineage>
</organism>
<gene>
    <name evidence="1" type="ORF">NPIL_575981</name>
</gene>
<evidence type="ECO:0000313" key="1">
    <source>
        <dbReference type="EMBL" id="GFU32978.1"/>
    </source>
</evidence>
<reference evidence="1" key="1">
    <citation type="submission" date="2020-08" db="EMBL/GenBank/DDBJ databases">
        <title>Multicomponent nature underlies the extraordinary mechanical properties of spider dragline silk.</title>
        <authorList>
            <person name="Kono N."/>
            <person name="Nakamura H."/>
            <person name="Mori M."/>
            <person name="Yoshida Y."/>
            <person name="Ohtoshi R."/>
            <person name="Malay A.D."/>
            <person name="Moran D.A.P."/>
            <person name="Tomita M."/>
            <person name="Numata K."/>
            <person name="Arakawa K."/>
        </authorList>
    </citation>
    <scope>NUCLEOTIDE SEQUENCE</scope>
</reference>